<evidence type="ECO:0000313" key="2">
    <source>
        <dbReference type="EMBL" id="VDD50931.1"/>
    </source>
</evidence>
<protein>
    <submittedName>
        <fullName evidence="2">Uncharacterized protein</fullName>
    </submittedName>
</protein>
<feature type="region of interest" description="Disordered" evidence="1">
    <location>
        <begin position="1"/>
        <end position="21"/>
    </location>
</feature>
<organism evidence="2">
    <name type="scientific">Brassica oleracea</name>
    <name type="common">Wild cabbage</name>
    <dbReference type="NCBI Taxonomy" id="3712"/>
    <lineage>
        <taxon>Eukaryota</taxon>
        <taxon>Viridiplantae</taxon>
        <taxon>Streptophyta</taxon>
        <taxon>Embryophyta</taxon>
        <taxon>Tracheophyta</taxon>
        <taxon>Spermatophyta</taxon>
        <taxon>Magnoliopsida</taxon>
        <taxon>eudicotyledons</taxon>
        <taxon>Gunneridae</taxon>
        <taxon>Pentapetalae</taxon>
        <taxon>rosids</taxon>
        <taxon>malvids</taxon>
        <taxon>Brassicales</taxon>
        <taxon>Brassicaceae</taxon>
        <taxon>Brassiceae</taxon>
        <taxon>Brassica</taxon>
    </lineage>
</organism>
<accession>A0A3P6FV83</accession>
<reference evidence="2" key="1">
    <citation type="submission" date="2018-11" db="EMBL/GenBank/DDBJ databases">
        <authorList>
            <consortium name="Genoscope - CEA"/>
            <person name="William W."/>
        </authorList>
    </citation>
    <scope>NUCLEOTIDE SEQUENCE</scope>
</reference>
<sequence>MVKPRLCPRHDQSSPLQSSRQLGFGQVFSDKPAASRLEHCELACVNSTWNLG</sequence>
<name>A0A3P6FV83_BRAOL</name>
<dbReference type="AlphaFoldDB" id="A0A3P6FV83"/>
<gene>
    <name evidence="2" type="ORF">BOLC1T03320H</name>
</gene>
<evidence type="ECO:0000256" key="1">
    <source>
        <dbReference type="SAM" id="MobiDB-lite"/>
    </source>
</evidence>
<proteinExistence type="predicted"/>
<dbReference type="EMBL" id="LR031878">
    <property type="protein sequence ID" value="VDD50931.1"/>
    <property type="molecule type" value="Genomic_DNA"/>
</dbReference>